<reference evidence="6" key="2">
    <citation type="submission" date="2020-09" db="EMBL/GenBank/DDBJ databases">
        <authorList>
            <person name="Sun Q."/>
            <person name="Ohkuma M."/>
        </authorList>
    </citation>
    <scope>NUCLEOTIDE SEQUENCE</scope>
    <source>
        <strain evidence="6">JCM 4477</strain>
    </source>
</reference>
<evidence type="ECO:0000256" key="3">
    <source>
        <dbReference type="ARBA" id="ARBA00023315"/>
    </source>
</evidence>
<dbReference type="PANTHER" id="PTHR42681:SF1">
    <property type="entry name" value="MALONYL-COA-ACYL CARRIER PROTEIN TRANSACYLASE, MITOCHONDRIAL"/>
    <property type="match status" value="1"/>
</dbReference>
<keyword evidence="2" id="KW-0808">Transferase</keyword>
<evidence type="ECO:0000256" key="2">
    <source>
        <dbReference type="ARBA" id="ARBA00022679"/>
    </source>
</evidence>
<dbReference type="SUPFAM" id="SSF55048">
    <property type="entry name" value="Probable ACP-binding domain of malonyl-CoA ACP transacylase"/>
    <property type="match status" value="1"/>
</dbReference>
<organism evidence="6 7">
    <name type="scientific">Streptomyces fumanus</name>
    <dbReference type="NCBI Taxonomy" id="67302"/>
    <lineage>
        <taxon>Bacteria</taxon>
        <taxon>Bacillati</taxon>
        <taxon>Actinomycetota</taxon>
        <taxon>Actinomycetes</taxon>
        <taxon>Kitasatosporales</taxon>
        <taxon>Streptomycetaceae</taxon>
        <taxon>Streptomyces</taxon>
    </lineage>
</organism>
<dbReference type="EMBL" id="BNBI01000005">
    <property type="protein sequence ID" value="GHF01223.1"/>
    <property type="molecule type" value="Genomic_DNA"/>
</dbReference>
<dbReference type="InterPro" id="IPR016036">
    <property type="entry name" value="Malonyl_transacylase_ACP-bd"/>
</dbReference>
<dbReference type="AlphaFoldDB" id="A0A919DZE3"/>
<dbReference type="RefSeq" id="WP_190204504.1">
    <property type="nucleotide sequence ID" value="NZ_BNBI01000005.1"/>
</dbReference>
<dbReference type="PANTHER" id="PTHR42681">
    <property type="entry name" value="MALONYL-COA-ACYL CARRIER PROTEIN TRANSACYLASE, MITOCHONDRIAL"/>
    <property type="match status" value="1"/>
</dbReference>
<dbReference type="Gene3D" id="3.30.70.250">
    <property type="entry name" value="Malonyl-CoA ACP transacylase, ACP-binding"/>
    <property type="match status" value="1"/>
</dbReference>
<dbReference type="GO" id="GO:0004314">
    <property type="term" value="F:[acyl-carrier-protein] S-malonyltransferase activity"/>
    <property type="evidence" value="ECO:0007669"/>
    <property type="project" value="UniProtKB-EC"/>
</dbReference>
<dbReference type="SMART" id="SM00827">
    <property type="entry name" value="PKS_AT"/>
    <property type="match status" value="1"/>
</dbReference>
<evidence type="ECO:0000313" key="7">
    <source>
        <dbReference type="Proteomes" id="UP000630718"/>
    </source>
</evidence>
<dbReference type="Proteomes" id="UP000630718">
    <property type="component" value="Unassembled WGS sequence"/>
</dbReference>
<accession>A0A919DZE3</accession>
<dbReference type="SUPFAM" id="SSF52151">
    <property type="entry name" value="FabD/lysophospholipase-like"/>
    <property type="match status" value="1"/>
</dbReference>
<dbReference type="InterPro" id="IPR014043">
    <property type="entry name" value="Acyl_transferase_dom"/>
</dbReference>
<dbReference type="EC" id="2.3.1.39" evidence="1"/>
<dbReference type="InterPro" id="IPR016035">
    <property type="entry name" value="Acyl_Trfase/lysoPLipase"/>
</dbReference>
<evidence type="ECO:0000256" key="4">
    <source>
        <dbReference type="ARBA" id="ARBA00048462"/>
    </source>
</evidence>
<dbReference type="InterPro" id="IPR001227">
    <property type="entry name" value="Ac_transferase_dom_sf"/>
</dbReference>
<comment type="catalytic activity">
    <reaction evidence="4">
        <text>holo-[ACP] + malonyl-CoA = malonyl-[ACP] + CoA</text>
        <dbReference type="Rhea" id="RHEA:41792"/>
        <dbReference type="Rhea" id="RHEA-COMP:9623"/>
        <dbReference type="Rhea" id="RHEA-COMP:9685"/>
        <dbReference type="ChEBI" id="CHEBI:57287"/>
        <dbReference type="ChEBI" id="CHEBI:57384"/>
        <dbReference type="ChEBI" id="CHEBI:64479"/>
        <dbReference type="ChEBI" id="CHEBI:78449"/>
        <dbReference type="EC" id="2.3.1.39"/>
    </reaction>
</comment>
<keyword evidence="7" id="KW-1185">Reference proteome</keyword>
<dbReference type="Gene3D" id="3.40.366.10">
    <property type="entry name" value="Malonyl-Coenzyme A Acyl Carrier Protein, domain 2"/>
    <property type="match status" value="1"/>
</dbReference>
<dbReference type="InterPro" id="IPR050858">
    <property type="entry name" value="Mal-CoA-ACP_Trans/PKS_FabD"/>
</dbReference>
<gene>
    <name evidence="6" type="ORF">GCM10018772_27540</name>
</gene>
<evidence type="ECO:0000256" key="1">
    <source>
        <dbReference type="ARBA" id="ARBA00013258"/>
    </source>
</evidence>
<sequence>MRADGSTPDAGRPRTVLMCPGQGAYLPGALRHLAGVPAVAEVLTAVDGHAPGGAGTASVGRLLTEPGAPAPEELLRADPLAFDLATYAAAVAAATVTLALLPAPVDAVLGHSVGDLAALTVAGALTVRQGLQLLRIRDRLLTTAGLPAAGMAATDLTRAQAADLIRACGTPQVRIAVHNAPAQVVLAGPDAQLGHVGRVAGDRGHRVTRLVSRTAYHHPLLDEVSRAFRSLLRAQPVAPPRIPVYATATGRRAGTPDRLRAMAAAHLTDSLPFHPALLALDRAGFTTYVDSGPRALLATLAKAGLPHRTAVAPLRTPADTDRMHRRLTRVPPAGSAAEGPC</sequence>
<name>A0A919DZE3_9ACTN</name>
<keyword evidence="3 6" id="KW-0012">Acyltransferase</keyword>
<comment type="caution">
    <text evidence="6">The sequence shown here is derived from an EMBL/GenBank/DDBJ whole genome shotgun (WGS) entry which is preliminary data.</text>
</comment>
<dbReference type="Pfam" id="PF00698">
    <property type="entry name" value="Acyl_transf_1"/>
    <property type="match status" value="1"/>
</dbReference>
<proteinExistence type="predicted"/>
<evidence type="ECO:0000259" key="5">
    <source>
        <dbReference type="SMART" id="SM00827"/>
    </source>
</evidence>
<protein>
    <recommendedName>
        <fullName evidence="1">[acyl-carrier-protein] S-malonyltransferase</fullName>
        <ecNumber evidence="1">2.3.1.39</ecNumber>
    </recommendedName>
</protein>
<feature type="domain" description="Malonyl-CoA:ACP transacylase (MAT)" evidence="5">
    <location>
        <begin position="18"/>
        <end position="318"/>
    </location>
</feature>
<dbReference type="GO" id="GO:0006633">
    <property type="term" value="P:fatty acid biosynthetic process"/>
    <property type="evidence" value="ECO:0007669"/>
    <property type="project" value="TreeGrafter"/>
</dbReference>
<reference evidence="6" key="1">
    <citation type="journal article" date="2014" name="Int. J. Syst. Evol. Microbiol.">
        <title>Complete genome sequence of Corynebacterium casei LMG S-19264T (=DSM 44701T), isolated from a smear-ripened cheese.</title>
        <authorList>
            <consortium name="US DOE Joint Genome Institute (JGI-PGF)"/>
            <person name="Walter F."/>
            <person name="Albersmeier A."/>
            <person name="Kalinowski J."/>
            <person name="Ruckert C."/>
        </authorList>
    </citation>
    <scope>NUCLEOTIDE SEQUENCE</scope>
    <source>
        <strain evidence="6">JCM 4477</strain>
    </source>
</reference>
<evidence type="ECO:0000313" key="6">
    <source>
        <dbReference type="EMBL" id="GHF01223.1"/>
    </source>
</evidence>
<dbReference type="GO" id="GO:0005829">
    <property type="term" value="C:cytosol"/>
    <property type="evidence" value="ECO:0007669"/>
    <property type="project" value="TreeGrafter"/>
</dbReference>